<dbReference type="AlphaFoldDB" id="A0A6J3MEK6"/>
<comment type="similarity">
    <text evidence="1 5">Belongs to the V-ATPase G subunit family.</text>
</comment>
<dbReference type="InterPro" id="IPR028987">
    <property type="entry name" value="ATP_synth_B-like_membr_sf"/>
</dbReference>
<evidence type="ECO:0000256" key="3">
    <source>
        <dbReference type="ARBA" id="ARBA00022781"/>
    </source>
</evidence>
<evidence type="ECO:0000256" key="4">
    <source>
        <dbReference type="ARBA" id="ARBA00023065"/>
    </source>
</evidence>
<name>A0A6J3MEK6_9PEZI</name>
<evidence type="ECO:0000256" key="2">
    <source>
        <dbReference type="ARBA" id="ARBA00022448"/>
    </source>
</evidence>
<keyword evidence="4 5" id="KW-0406">Ion transport</keyword>
<dbReference type="Pfam" id="PF03179">
    <property type="entry name" value="V-ATPase_G"/>
    <property type="match status" value="1"/>
</dbReference>
<dbReference type="PANTHER" id="PTHR12713:SF11">
    <property type="entry name" value="V-TYPE PROTON ATPASE SUBUNIT G"/>
    <property type="match status" value="1"/>
</dbReference>
<dbReference type="FunFam" id="1.20.5.2950:FF:000001">
    <property type="entry name" value="V-type proton ATPase subunit G"/>
    <property type="match status" value="1"/>
</dbReference>
<dbReference type="GO" id="GO:0000221">
    <property type="term" value="C:vacuolar proton-transporting V-type ATPase, V1 domain"/>
    <property type="evidence" value="ECO:0007669"/>
    <property type="project" value="TreeGrafter"/>
</dbReference>
<keyword evidence="2 5" id="KW-0813">Transport</keyword>
<evidence type="ECO:0000256" key="1">
    <source>
        <dbReference type="ARBA" id="ARBA00010066"/>
    </source>
</evidence>
<reference evidence="8" key="2">
    <citation type="submission" date="2020-04" db="EMBL/GenBank/DDBJ databases">
        <authorList>
            <consortium name="NCBI Genome Project"/>
        </authorList>
    </citation>
    <scope>NUCLEOTIDE SEQUENCE</scope>
    <source>
        <strain evidence="8">CBS 342.82</strain>
    </source>
</reference>
<dbReference type="InterPro" id="IPR005124">
    <property type="entry name" value="V-ATPase_G"/>
</dbReference>
<feature type="compositionally biased region" description="Basic and acidic residues" evidence="6">
    <location>
        <begin position="35"/>
        <end position="93"/>
    </location>
</feature>
<dbReference type="NCBIfam" id="TIGR01147">
    <property type="entry name" value="V_ATP_synt_G"/>
    <property type="match status" value="1"/>
</dbReference>
<sequence length="127" mass="14701">MVRLLRQYAAQNSAGIQTLLDAERDAQKIVQKAREYRTKRVKDARTEAQKEIEEYREKKEKEFKEYESKHTSGNKKAEEDADKDTEKKLEEIKQIGSKTGPKVVEQLLKAVMDVQPRVPDRVSQPVA</sequence>
<dbReference type="GeneID" id="54366177"/>
<dbReference type="RefSeq" id="XP_033462323.1">
    <property type="nucleotide sequence ID" value="XM_033608377.1"/>
</dbReference>
<comment type="subunit">
    <text evidence="5">V-ATPase is a heteromultimeric enzyme made up of two complexes: the ATP-hydrolytic V1 complex and the proton translocation V0 complex.</text>
</comment>
<reference evidence="8" key="1">
    <citation type="submission" date="2020-01" db="EMBL/GenBank/DDBJ databases">
        <authorList>
            <consortium name="DOE Joint Genome Institute"/>
            <person name="Haridas S."/>
            <person name="Albert R."/>
            <person name="Binder M."/>
            <person name="Bloem J."/>
            <person name="Labutti K."/>
            <person name="Salamov A."/>
            <person name="Andreopoulos B."/>
            <person name="Baker S.E."/>
            <person name="Barry K."/>
            <person name="Bills G."/>
            <person name="Bluhm B.H."/>
            <person name="Cannon C."/>
            <person name="Castanera R."/>
            <person name="Culley D.E."/>
            <person name="Daum C."/>
            <person name="Ezra D."/>
            <person name="Gonzalez J.B."/>
            <person name="Henrissat B."/>
            <person name="Kuo A."/>
            <person name="Liang C."/>
            <person name="Lipzen A."/>
            <person name="Lutzoni F."/>
            <person name="Magnuson J."/>
            <person name="Mondo S."/>
            <person name="Nolan M."/>
            <person name="Ohm R."/>
            <person name="Pangilinan J."/>
            <person name="Park H.-J."/>
            <person name="Ramirez L."/>
            <person name="Alfaro M."/>
            <person name="Sun H."/>
            <person name="Tritt A."/>
            <person name="Yoshinaga Y."/>
            <person name="Zwiers L.-H."/>
            <person name="Turgeon B.G."/>
            <person name="Goodwin S.B."/>
            <person name="Spatafora J.W."/>
            <person name="Crous P.W."/>
            <person name="Grigoriev I.V."/>
        </authorList>
    </citation>
    <scope>NUCLEOTIDE SEQUENCE</scope>
    <source>
        <strain evidence="8">CBS 342.82</strain>
    </source>
</reference>
<gene>
    <name evidence="8" type="ORF">K489DRAFT_429572</name>
</gene>
<keyword evidence="3 5" id="KW-0375">Hydrogen ion transport</keyword>
<dbReference type="OrthoDB" id="250802at2759"/>
<dbReference type="GO" id="GO:0016887">
    <property type="term" value="F:ATP hydrolysis activity"/>
    <property type="evidence" value="ECO:0007669"/>
    <property type="project" value="TreeGrafter"/>
</dbReference>
<evidence type="ECO:0000256" key="6">
    <source>
        <dbReference type="SAM" id="MobiDB-lite"/>
    </source>
</evidence>
<dbReference type="Proteomes" id="UP000504637">
    <property type="component" value="Unplaced"/>
</dbReference>
<proteinExistence type="inferred from homology"/>
<accession>A0A6J3MEK6</accession>
<feature type="region of interest" description="Disordered" evidence="6">
    <location>
        <begin position="35"/>
        <end position="94"/>
    </location>
</feature>
<protein>
    <recommendedName>
        <fullName evidence="5">V-type proton ATPase subunit G</fullName>
    </recommendedName>
</protein>
<dbReference type="SUPFAM" id="SSF81573">
    <property type="entry name" value="F1F0 ATP synthase subunit B, membrane domain"/>
    <property type="match status" value="1"/>
</dbReference>
<reference evidence="8" key="3">
    <citation type="submission" date="2025-08" db="UniProtKB">
        <authorList>
            <consortium name="RefSeq"/>
        </authorList>
    </citation>
    <scope>IDENTIFICATION</scope>
    <source>
        <strain evidence="8">CBS 342.82</strain>
    </source>
</reference>
<evidence type="ECO:0000313" key="7">
    <source>
        <dbReference type="Proteomes" id="UP000504637"/>
    </source>
</evidence>
<evidence type="ECO:0000313" key="8">
    <source>
        <dbReference type="RefSeq" id="XP_033462323.1"/>
    </source>
</evidence>
<comment type="function">
    <text evidence="5">Subunit of the V1 complex of vacuolar(H+)-ATPase (V-ATPase), a multisubunit enzyme composed of a peripheral complex (V1) that hydrolyzes ATP and a membrane integral complex (V0) that translocates protons. V-ATPase is responsible for acidifying and maintaining the pH of intracellular compartments and in some cell types, is targeted to the plasma membrane, where it is responsible for acidifying the extracellular environment.</text>
</comment>
<dbReference type="GO" id="GO:0046961">
    <property type="term" value="F:proton-transporting ATPase activity, rotational mechanism"/>
    <property type="evidence" value="ECO:0007669"/>
    <property type="project" value="InterPro"/>
</dbReference>
<keyword evidence="7" id="KW-1185">Reference proteome</keyword>
<organism evidence="8">
    <name type="scientific">Dissoconium aciculare CBS 342.82</name>
    <dbReference type="NCBI Taxonomy" id="1314786"/>
    <lineage>
        <taxon>Eukaryota</taxon>
        <taxon>Fungi</taxon>
        <taxon>Dikarya</taxon>
        <taxon>Ascomycota</taxon>
        <taxon>Pezizomycotina</taxon>
        <taxon>Dothideomycetes</taxon>
        <taxon>Dothideomycetidae</taxon>
        <taxon>Mycosphaerellales</taxon>
        <taxon>Dissoconiaceae</taxon>
        <taxon>Dissoconium</taxon>
    </lineage>
</organism>
<dbReference type="PANTHER" id="PTHR12713">
    <property type="entry name" value="VACUOLAR ATP SYNTHASE SUBUNIT G"/>
    <property type="match status" value="1"/>
</dbReference>
<dbReference type="Gene3D" id="1.20.5.2950">
    <property type="match status" value="1"/>
</dbReference>
<evidence type="ECO:0000256" key="5">
    <source>
        <dbReference type="RuleBase" id="RU364019"/>
    </source>
</evidence>